<dbReference type="Pfam" id="PF01609">
    <property type="entry name" value="DDE_Tnp_1"/>
    <property type="match status" value="1"/>
</dbReference>
<dbReference type="EMBL" id="BAABJZ010000003">
    <property type="protein sequence ID" value="GAA4872604.1"/>
    <property type="molecule type" value="Genomic_DNA"/>
</dbReference>
<protein>
    <recommendedName>
        <fullName evidence="1">Transposase IS4-like domain-containing protein</fullName>
    </recommendedName>
</protein>
<evidence type="ECO:0000313" key="2">
    <source>
        <dbReference type="EMBL" id="GAA4872604.1"/>
    </source>
</evidence>
<dbReference type="InterPro" id="IPR002559">
    <property type="entry name" value="Transposase_11"/>
</dbReference>
<proteinExistence type="predicted"/>
<comment type="caution">
    <text evidence="2">The sequence shown here is derived from an EMBL/GenBank/DDBJ whole genome shotgun (WGS) entry which is preliminary data.</text>
</comment>
<evidence type="ECO:0000313" key="3">
    <source>
        <dbReference type="Proteomes" id="UP001499988"/>
    </source>
</evidence>
<evidence type="ECO:0000259" key="1">
    <source>
        <dbReference type="Pfam" id="PF01609"/>
    </source>
</evidence>
<gene>
    <name evidence="2" type="ORF">GCM10023333_01730</name>
</gene>
<sequence>MTMSLLDDLPTKLLVTPDTAPEREHLPKAETLTGSLLMADAGYIDHKYMGKVATNGGHYLMRATNSTNPVIVAAQNRREKAVSKLVE</sequence>
<dbReference type="Proteomes" id="UP001499988">
    <property type="component" value="Unassembled WGS sequence"/>
</dbReference>
<keyword evidence="3" id="KW-1185">Reference proteome</keyword>
<organism evidence="2 3">
    <name type="scientific">Ferrimonas pelagia</name>
    <dbReference type="NCBI Taxonomy" id="1177826"/>
    <lineage>
        <taxon>Bacteria</taxon>
        <taxon>Pseudomonadati</taxon>
        <taxon>Pseudomonadota</taxon>
        <taxon>Gammaproteobacteria</taxon>
        <taxon>Alteromonadales</taxon>
        <taxon>Ferrimonadaceae</taxon>
        <taxon>Ferrimonas</taxon>
    </lineage>
</organism>
<feature type="domain" description="Transposase IS4-like" evidence="1">
    <location>
        <begin position="8"/>
        <end position="68"/>
    </location>
</feature>
<accession>A0ABP9E8W5</accession>
<name>A0ABP9E8W5_9GAMM</name>
<dbReference type="RefSeq" id="WP_345332322.1">
    <property type="nucleotide sequence ID" value="NZ_BAABJZ010000003.1"/>
</dbReference>
<reference evidence="3" key="1">
    <citation type="journal article" date="2019" name="Int. J. Syst. Evol. Microbiol.">
        <title>The Global Catalogue of Microorganisms (GCM) 10K type strain sequencing project: providing services to taxonomists for standard genome sequencing and annotation.</title>
        <authorList>
            <consortium name="The Broad Institute Genomics Platform"/>
            <consortium name="The Broad Institute Genome Sequencing Center for Infectious Disease"/>
            <person name="Wu L."/>
            <person name="Ma J."/>
        </authorList>
    </citation>
    <scope>NUCLEOTIDE SEQUENCE [LARGE SCALE GENOMIC DNA]</scope>
    <source>
        <strain evidence="3">JCM 18401</strain>
    </source>
</reference>